<keyword evidence="4" id="KW-1185">Reference proteome</keyword>
<dbReference type="InterPro" id="IPR029149">
    <property type="entry name" value="Creatin/AminoP/Spt16_N"/>
</dbReference>
<feature type="domain" description="Creatinase N-terminal" evidence="2">
    <location>
        <begin position="32"/>
        <end position="157"/>
    </location>
</feature>
<dbReference type="Pfam" id="PF00557">
    <property type="entry name" value="Peptidase_M24"/>
    <property type="match status" value="1"/>
</dbReference>
<dbReference type="Gene3D" id="3.40.350.10">
    <property type="entry name" value="Creatinase/prolidase N-terminal domain"/>
    <property type="match status" value="1"/>
</dbReference>
<evidence type="ECO:0000259" key="1">
    <source>
        <dbReference type="Pfam" id="PF00557"/>
    </source>
</evidence>
<organism evidence="3 4">
    <name type="scientific">Halomarina halobia</name>
    <dbReference type="NCBI Taxonomy" id="3033386"/>
    <lineage>
        <taxon>Archaea</taxon>
        <taxon>Methanobacteriati</taxon>
        <taxon>Methanobacteriota</taxon>
        <taxon>Stenosarchaea group</taxon>
        <taxon>Halobacteria</taxon>
        <taxon>Halobacteriales</taxon>
        <taxon>Natronomonadaceae</taxon>
        <taxon>Halomarina</taxon>
    </lineage>
</organism>
<dbReference type="RefSeq" id="WP_276306291.1">
    <property type="nucleotide sequence ID" value="NZ_CP119993.1"/>
</dbReference>
<dbReference type="InterPro" id="IPR000994">
    <property type="entry name" value="Pept_M24"/>
</dbReference>
<dbReference type="InterPro" id="IPR050659">
    <property type="entry name" value="Peptidase_M24B"/>
</dbReference>
<evidence type="ECO:0000313" key="4">
    <source>
        <dbReference type="Proteomes" id="UP001596547"/>
    </source>
</evidence>
<evidence type="ECO:0000259" key="2">
    <source>
        <dbReference type="Pfam" id="PF01321"/>
    </source>
</evidence>
<dbReference type="Gene3D" id="3.90.230.10">
    <property type="entry name" value="Creatinase/methionine aminopeptidase superfamily"/>
    <property type="match status" value="1"/>
</dbReference>
<dbReference type="InterPro" id="IPR000587">
    <property type="entry name" value="Creatinase_N"/>
</dbReference>
<dbReference type="GeneID" id="79316938"/>
<sequence length="423" mass="45623">MTRERRYDRTVAYERDVDEHRHEYPEFGYERRLAALAAALDDADVDGAVLPNYIDLTYFAGSGQPMNLYVPAGSPEAARVFVRRGMGFAEQEVGLPDQQVRHGGLSALAEYVSEVGAVGTVGLPTDVVPVSLGDKLAEALDATVVGISDLLLDLRAVKSGEEIGMLKTAATLYEHAHAGIRARAAPGVTEKEVAGAVSDRLVSAGMDDRVFFRRWDARLPAAGLIASGDTLPLISGHAMTITGTGTSRSMPWGPSNRRLEAGDFLVADLALNYAGYHGDVARTYVVGEATEEQREWFDLTLAIHEAARDAIEPGVAAETPYLAARERAVAAGVEDWLCGYAEMQAPYIGHGIGLEVDEEPTLMQGNTEEIEEGMVVTVEPKLVHPDRGAVMIEDDYLVTATGVERLSTMPHELFEIPVDAVDT</sequence>
<dbReference type="PANTHER" id="PTHR46112:SF2">
    <property type="entry name" value="XAA-PRO AMINOPEPTIDASE P-RELATED"/>
    <property type="match status" value="1"/>
</dbReference>
<dbReference type="Pfam" id="PF01321">
    <property type="entry name" value="Creatinase_N"/>
    <property type="match status" value="1"/>
</dbReference>
<dbReference type="InterPro" id="IPR036005">
    <property type="entry name" value="Creatinase/aminopeptidase-like"/>
</dbReference>
<dbReference type="SUPFAM" id="SSF53092">
    <property type="entry name" value="Creatinase/prolidase N-terminal domain"/>
    <property type="match status" value="1"/>
</dbReference>
<gene>
    <name evidence="3" type="ORF">ACFQPE_19020</name>
</gene>
<feature type="domain" description="Peptidase M24" evidence="1">
    <location>
        <begin position="166"/>
        <end position="400"/>
    </location>
</feature>
<accession>A0ABD6AE87</accession>
<comment type="caution">
    <text evidence="3">The sequence shown here is derived from an EMBL/GenBank/DDBJ whole genome shotgun (WGS) entry which is preliminary data.</text>
</comment>
<name>A0ABD6AE87_9EURY</name>
<dbReference type="PANTHER" id="PTHR46112">
    <property type="entry name" value="AMINOPEPTIDASE"/>
    <property type="match status" value="1"/>
</dbReference>
<evidence type="ECO:0000313" key="3">
    <source>
        <dbReference type="EMBL" id="MFC7318874.1"/>
    </source>
</evidence>
<dbReference type="Proteomes" id="UP001596547">
    <property type="component" value="Unassembled WGS sequence"/>
</dbReference>
<dbReference type="SUPFAM" id="SSF55920">
    <property type="entry name" value="Creatinase/aminopeptidase"/>
    <property type="match status" value="1"/>
</dbReference>
<dbReference type="AlphaFoldDB" id="A0ABD6AE87"/>
<dbReference type="EMBL" id="JBHTBF010000003">
    <property type="protein sequence ID" value="MFC7318874.1"/>
    <property type="molecule type" value="Genomic_DNA"/>
</dbReference>
<protein>
    <submittedName>
        <fullName evidence="3">M24 family metallopeptidase</fullName>
    </submittedName>
</protein>
<reference evidence="3 4" key="1">
    <citation type="journal article" date="2019" name="Int. J. Syst. Evol. Microbiol.">
        <title>The Global Catalogue of Microorganisms (GCM) 10K type strain sequencing project: providing services to taxonomists for standard genome sequencing and annotation.</title>
        <authorList>
            <consortium name="The Broad Institute Genomics Platform"/>
            <consortium name="The Broad Institute Genome Sequencing Center for Infectious Disease"/>
            <person name="Wu L."/>
            <person name="Ma J."/>
        </authorList>
    </citation>
    <scope>NUCLEOTIDE SEQUENCE [LARGE SCALE GENOMIC DNA]</scope>
    <source>
        <strain evidence="3 4">PSR21</strain>
    </source>
</reference>
<proteinExistence type="predicted"/>